<dbReference type="AlphaFoldDB" id="A0A2H1VFB9"/>
<dbReference type="EMBL" id="ODYU01002248">
    <property type="protein sequence ID" value="SOQ39476.1"/>
    <property type="molecule type" value="Genomic_DNA"/>
</dbReference>
<organism evidence="1">
    <name type="scientific">Spodoptera frugiperda</name>
    <name type="common">Fall armyworm</name>
    <dbReference type="NCBI Taxonomy" id="7108"/>
    <lineage>
        <taxon>Eukaryota</taxon>
        <taxon>Metazoa</taxon>
        <taxon>Ecdysozoa</taxon>
        <taxon>Arthropoda</taxon>
        <taxon>Hexapoda</taxon>
        <taxon>Insecta</taxon>
        <taxon>Pterygota</taxon>
        <taxon>Neoptera</taxon>
        <taxon>Endopterygota</taxon>
        <taxon>Lepidoptera</taxon>
        <taxon>Glossata</taxon>
        <taxon>Ditrysia</taxon>
        <taxon>Noctuoidea</taxon>
        <taxon>Noctuidae</taxon>
        <taxon>Amphipyrinae</taxon>
        <taxon>Spodoptera</taxon>
    </lineage>
</organism>
<evidence type="ECO:0000313" key="1">
    <source>
        <dbReference type="EMBL" id="SOQ39476.1"/>
    </source>
</evidence>
<gene>
    <name evidence="1" type="ORF">SFRICE_006279</name>
</gene>
<proteinExistence type="predicted"/>
<sequence length="75" mass="8275">MIIEISTNPKISERIPSAEPQCTATYKNRLGLGRAYVGTNVPRTTRISSLIQDQDLFRVSRNNAVSGNKTLKAVL</sequence>
<name>A0A2H1VFB9_SPOFR</name>
<accession>A0A2H1VFB9</accession>
<reference evidence="1" key="1">
    <citation type="submission" date="2016-07" db="EMBL/GenBank/DDBJ databases">
        <authorList>
            <person name="Bretaudeau A."/>
        </authorList>
    </citation>
    <scope>NUCLEOTIDE SEQUENCE</scope>
    <source>
        <strain evidence="1">Rice</strain>
        <tissue evidence="1">Whole body</tissue>
    </source>
</reference>
<protein>
    <submittedName>
        <fullName evidence="1">SFRICE_006279</fullName>
    </submittedName>
</protein>